<evidence type="ECO:0000313" key="3">
    <source>
        <dbReference type="Proteomes" id="UP001519887"/>
    </source>
</evidence>
<dbReference type="SUPFAM" id="SSF160975">
    <property type="entry name" value="AF1531-like"/>
    <property type="match status" value="1"/>
</dbReference>
<dbReference type="Gene3D" id="1.10.150.870">
    <property type="match status" value="1"/>
</dbReference>
<dbReference type="Proteomes" id="UP001519887">
    <property type="component" value="Unassembled WGS sequence"/>
</dbReference>
<feature type="domain" description="DNA polymerase helix-hairpin-helix motif" evidence="1">
    <location>
        <begin position="38"/>
        <end position="126"/>
    </location>
</feature>
<dbReference type="EMBL" id="JAHZIK010003500">
    <property type="protein sequence ID" value="MBW7462020.1"/>
    <property type="molecule type" value="Genomic_DNA"/>
</dbReference>
<proteinExistence type="predicted"/>
<accession>A0ABS7CMU0</accession>
<gene>
    <name evidence="2" type="ORF">K0U00_49015</name>
</gene>
<dbReference type="Pfam" id="PF14579">
    <property type="entry name" value="HHH_6"/>
    <property type="match status" value="1"/>
</dbReference>
<organism evidence="2 3">
    <name type="scientific">Paenibacillus sepulcri</name>
    <dbReference type="NCBI Taxonomy" id="359917"/>
    <lineage>
        <taxon>Bacteria</taxon>
        <taxon>Bacillati</taxon>
        <taxon>Bacillota</taxon>
        <taxon>Bacilli</taxon>
        <taxon>Bacillales</taxon>
        <taxon>Paenibacillaceae</taxon>
        <taxon>Paenibacillus</taxon>
    </lineage>
</organism>
<evidence type="ECO:0000259" key="1">
    <source>
        <dbReference type="Pfam" id="PF14579"/>
    </source>
</evidence>
<feature type="non-terminal residue" evidence="2">
    <location>
        <position position="1"/>
    </location>
</feature>
<dbReference type="InterPro" id="IPR004805">
    <property type="entry name" value="DnaE2/DnaE/PolC"/>
</dbReference>
<keyword evidence="3" id="KW-1185">Reference proteome</keyword>
<dbReference type="PANTHER" id="PTHR32294:SF0">
    <property type="entry name" value="DNA POLYMERASE III SUBUNIT ALPHA"/>
    <property type="match status" value="1"/>
</dbReference>
<dbReference type="PANTHER" id="PTHR32294">
    <property type="entry name" value="DNA POLYMERASE III SUBUNIT ALPHA"/>
    <property type="match status" value="1"/>
</dbReference>
<reference evidence="2 3" key="1">
    <citation type="submission" date="2021-07" db="EMBL/GenBank/DDBJ databases">
        <title>Paenibacillus radiodurans sp. nov., isolated from the southeastern edge of Tengger Desert.</title>
        <authorList>
            <person name="Zhang G."/>
        </authorList>
    </citation>
    <scope>NUCLEOTIDE SEQUENCE [LARGE SCALE GENOMIC DNA]</scope>
    <source>
        <strain evidence="2 3">CCM 7311</strain>
    </source>
</reference>
<name>A0ABS7CMU0_9BACL</name>
<sequence length="132" mass="14525">TAWLKANYPVIFMAAMLASVTGNLRKTAEYVDESRRMGIEVLTPDVNESHVSFTPVGQAIRFGLAAIKNVGTQAIESLLKERADRPFDSLLDLCRRVDLRVVNKRVLESLIQAGACDSLADHRAQLVAALDE</sequence>
<feature type="non-terminal residue" evidence="2">
    <location>
        <position position="132"/>
    </location>
</feature>
<evidence type="ECO:0000313" key="2">
    <source>
        <dbReference type="EMBL" id="MBW7462020.1"/>
    </source>
</evidence>
<protein>
    <submittedName>
        <fullName evidence="2">DNA polymerase III subunit alpha</fullName>
    </submittedName>
</protein>
<dbReference type="InterPro" id="IPR029460">
    <property type="entry name" value="DNAPol_HHH"/>
</dbReference>
<comment type="caution">
    <text evidence="2">The sequence shown here is derived from an EMBL/GenBank/DDBJ whole genome shotgun (WGS) entry which is preliminary data.</text>
</comment>